<name>R3WGZ1_9ENTE</name>
<evidence type="ECO:0000313" key="1">
    <source>
        <dbReference type="EMBL" id="EOL41155.1"/>
    </source>
</evidence>
<keyword evidence="2" id="KW-1185">Reference proteome</keyword>
<organism evidence="1 2">
    <name type="scientific">Enterococcus phoeniculicola ATCC BAA-412</name>
    <dbReference type="NCBI Taxonomy" id="1158610"/>
    <lineage>
        <taxon>Bacteria</taxon>
        <taxon>Bacillati</taxon>
        <taxon>Bacillota</taxon>
        <taxon>Bacilli</taxon>
        <taxon>Lactobacillales</taxon>
        <taxon>Enterococcaceae</taxon>
        <taxon>Enterococcus</taxon>
    </lineage>
</organism>
<accession>R3WGZ1</accession>
<comment type="caution">
    <text evidence="1">The sequence shown here is derived from an EMBL/GenBank/DDBJ whole genome shotgun (WGS) entry which is preliminary data.</text>
</comment>
<dbReference type="OrthoDB" id="2199781at2"/>
<dbReference type="eggNOG" id="ENOG502ZQN4">
    <property type="taxonomic scope" value="Bacteria"/>
</dbReference>
<gene>
    <name evidence="1" type="ORF">UC3_03486</name>
</gene>
<sequence>MEKKKASTMKKLTKLVSTTSQSFLDAFINDSGDQRVQKQITADIVKKLQKAAAQKSLVVLQIQEEPSNPKTKVISGWIATKTVGKDTVVLKDQSQEQQMHMVSISQIKKVSVLSPKGSQERMTK</sequence>
<evidence type="ECO:0000313" key="2">
    <source>
        <dbReference type="Proteomes" id="UP000013785"/>
    </source>
</evidence>
<reference evidence="1 2" key="1">
    <citation type="submission" date="2013-02" db="EMBL/GenBank/DDBJ databases">
        <title>The Genome Sequence of Enterococcus phoeniculicola BAA-412.</title>
        <authorList>
            <consortium name="The Broad Institute Genome Sequencing Platform"/>
            <consortium name="The Broad Institute Genome Sequencing Center for Infectious Disease"/>
            <person name="Earl A.M."/>
            <person name="Gilmore M.S."/>
            <person name="Lebreton F."/>
            <person name="Walker B."/>
            <person name="Young S.K."/>
            <person name="Zeng Q."/>
            <person name="Gargeya S."/>
            <person name="Fitzgerald M."/>
            <person name="Haas B."/>
            <person name="Abouelleil A."/>
            <person name="Alvarado L."/>
            <person name="Arachchi H.M."/>
            <person name="Berlin A.M."/>
            <person name="Chapman S.B."/>
            <person name="Dewar J."/>
            <person name="Goldberg J."/>
            <person name="Griggs A."/>
            <person name="Gujja S."/>
            <person name="Hansen M."/>
            <person name="Howarth C."/>
            <person name="Imamovic A."/>
            <person name="Larimer J."/>
            <person name="McCowan C."/>
            <person name="Murphy C."/>
            <person name="Neiman D."/>
            <person name="Pearson M."/>
            <person name="Priest M."/>
            <person name="Roberts A."/>
            <person name="Saif S."/>
            <person name="Shea T."/>
            <person name="Sisk P."/>
            <person name="Sykes S."/>
            <person name="Wortman J."/>
            <person name="Nusbaum C."/>
            <person name="Birren B."/>
        </authorList>
    </citation>
    <scope>NUCLEOTIDE SEQUENCE [LARGE SCALE GENOMIC DNA]</scope>
    <source>
        <strain evidence="1 2">ATCC BAA-412</strain>
    </source>
</reference>
<dbReference type="AlphaFoldDB" id="R3WGZ1"/>
<dbReference type="RefSeq" id="WP_010770116.1">
    <property type="nucleotide sequence ID" value="NZ_ASWE01000001.1"/>
</dbReference>
<dbReference type="Proteomes" id="UP000013785">
    <property type="component" value="Unassembled WGS sequence"/>
</dbReference>
<dbReference type="STRING" id="154621.RV11_GL001781"/>
<dbReference type="EMBL" id="AJAT01000022">
    <property type="protein sequence ID" value="EOL41155.1"/>
    <property type="molecule type" value="Genomic_DNA"/>
</dbReference>
<dbReference type="PATRIC" id="fig|1158610.3.peg.3483"/>
<proteinExistence type="predicted"/>
<dbReference type="HOGENOM" id="CLU_163239_0_0_9"/>
<protein>
    <submittedName>
        <fullName evidence="1">Uncharacterized protein</fullName>
    </submittedName>
</protein>